<feature type="compositionally biased region" description="Low complexity" evidence="2">
    <location>
        <begin position="700"/>
        <end position="716"/>
    </location>
</feature>
<dbReference type="AlphaFoldDB" id="C4R4T1"/>
<feature type="compositionally biased region" description="Low complexity" evidence="2">
    <location>
        <begin position="838"/>
        <end position="867"/>
    </location>
</feature>
<evidence type="ECO:0000256" key="2">
    <source>
        <dbReference type="SAM" id="MobiDB-lite"/>
    </source>
</evidence>
<dbReference type="InterPro" id="IPR003961">
    <property type="entry name" value="FN3_dom"/>
</dbReference>
<dbReference type="Gene3D" id="2.60.40.10">
    <property type="entry name" value="Immunoglobulins"/>
    <property type="match status" value="1"/>
</dbReference>
<reference evidence="4 5" key="1">
    <citation type="journal article" date="2009" name="Nat. Biotechnol.">
        <title>Genome sequence of the recombinant protein production host Pichia pastoris.</title>
        <authorList>
            <person name="De Schutter K."/>
            <person name="Lin Y.C."/>
            <person name="Tiels P."/>
            <person name="Van Hecke A."/>
            <person name="Glinka S."/>
            <person name="Weber-Lehmann J."/>
            <person name="Rouze P."/>
            <person name="Van de Peer Y."/>
            <person name="Callewaert N."/>
        </authorList>
    </citation>
    <scope>NUCLEOTIDE SEQUENCE [LARGE SCALE GENOMIC DNA]</scope>
    <source>
        <strain evidence="5">GS115 / ATCC 20864</strain>
    </source>
</reference>
<dbReference type="EMBL" id="FN392321">
    <property type="protein sequence ID" value="CAY70567.1"/>
    <property type="molecule type" value="Genomic_DNA"/>
</dbReference>
<accession>C4R4T1</accession>
<feature type="region of interest" description="Disordered" evidence="2">
    <location>
        <begin position="783"/>
        <end position="955"/>
    </location>
</feature>
<feature type="compositionally biased region" description="Basic and acidic residues" evidence="2">
    <location>
        <begin position="925"/>
        <end position="934"/>
    </location>
</feature>
<dbReference type="Proteomes" id="UP000000314">
    <property type="component" value="Chromosome 3"/>
</dbReference>
<evidence type="ECO:0000256" key="3">
    <source>
        <dbReference type="SAM" id="SignalP"/>
    </source>
</evidence>
<organism evidence="4 5">
    <name type="scientific">Komagataella phaffii (strain GS115 / ATCC 20864)</name>
    <name type="common">Yeast</name>
    <name type="synonym">Pichia pastoris</name>
    <dbReference type="NCBI Taxonomy" id="644223"/>
    <lineage>
        <taxon>Eukaryota</taxon>
        <taxon>Fungi</taxon>
        <taxon>Dikarya</taxon>
        <taxon>Ascomycota</taxon>
        <taxon>Saccharomycotina</taxon>
        <taxon>Pichiomycetes</taxon>
        <taxon>Pichiales</taxon>
        <taxon>Pichiaceae</taxon>
        <taxon>Komagataella</taxon>
    </lineage>
</organism>
<feature type="coiled-coil region" evidence="1">
    <location>
        <begin position="293"/>
        <end position="359"/>
    </location>
</feature>
<gene>
    <name evidence="4" type="ordered locus">PAS_chr3_0518</name>
</gene>
<feature type="region of interest" description="Disordered" evidence="2">
    <location>
        <begin position="687"/>
        <end position="716"/>
    </location>
</feature>
<keyword evidence="5" id="KW-1185">Reference proteome</keyword>
<feature type="chain" id="PRO_5009950910" evidence="3">
    <location>
        <begin position="20"/>
        <end position="955"/>
    </location>
</feature>
<evidence type="ECO:0000313" key="5">
    <source>
        <dbReference type="Proteomes" id="UP000000314"/>
    </source>
</evidence>
<feature type="compositionally biased region" description="Polar residues" evidence="2">
    <location>
        <begin position="868"/>
        <end position="880"/>
    </location>
</feature>
<dbReference type="GeneID" id="8199886"/>
<dbReference type="CDD" id="cd00063">
    <property type="entry name" value="FN3"/>
    <property type="match status" value="1"/>
</dbReference>
<feature type="compositionally biased region" description="Basic and acidic residues" evidence="2">
    <location>
        <begin position="825"/>
        <end position="835"/>
    </location>
</feature>
<feature type="compositionally biased region" description="Low complexity" evidence="2">
    <location>
        <begin position="881"/>
        <end position="897"/>
    </location>
</feature>
<feature type="compositionally biased region" description="Polar residues" evidence="2">
    <location>
        <begin position="687"/>
        <end position="699"/>
    </location>
</feature>
<dbReference type="FunCoup" id="C4R4T1">
    <property type="interactions" value="29"/>
</dbReference>
<evidence type="ECO:0000256" key="1">
    <source>
        <dbReference type="SAM" id="Coils"/>
    </source>
</evidence>
<name>C4R4T1_KOMPG</name>
<dbReference type="InterPro" id="IPR013783">
    <property type="entry name" value="Ig-like_fold"/>
</dbReference>
<dbReference type="SUPFAM" id="SSF49265">
    <property type="entry name" value="Fibronectin type III"/>
    <property type="match status" value="1"/>
</dbReference>
<protein>
    <submittedName>
        <fullName evidence="4">Predicted cytoskeleton protein</fullName>
    </submittedName>
</protein>
<sequence>MWTSYVILILSIIWLLTRALKLINLPIDKGIRSLNVFVPKVPILSTDRITQNSIIIHWENKHSTSSSCSKVGDGDEIEHREGGPRLIVNTSPKAVSFYQLYVNGELVTTLESAVNMCKLSNLKPGTRYQLDLIAFSILNFRSRSSPVFVKTIETPYQKIDDADDLLHFLAPKKDAESLKVHSTFRQNRTNIYSGMPISEAKVRDDVDQITDIEELRYLLEAGQEDLRSLLFQQTQCAKDFEEKEIILLSSREDLRKRKKMEDLNRNSVRAELNALEESKKDIVTKIMNNQYLFDEKTKSMQKMKDEIENWKNNLKTSQSRCEELKSNEKKILRELDQKIDGKKADIKAAKLEIEVLDSELQGNIDYKMERESLKAEITSILSSLNRDADSQNGLLKKDGISLLTRLKQIKAEWGNLLETQQSLDAAADSNWRSSEQMELQKLHSIKVQYQSLLSDNQTLQELLAGERNVLTLPRGQTNVGESFPSLESNRPSVSLFPIQMEASNSSFQPAYFEAEDNVEDLSPNVEMLLPQSLIESEELILNNLGSNTVDIRNEVFLDTPSTPVLKDPSYETSSFENTAQAGEKSFNSPFEFNSLHERSPSGDGASFFFQKSPPLSHASLVEPQHLDEQLSTFSPKRLSNVFNFGKKAAAANNNISMTLNADSDYNANHTATSSKFFGIIKRNSQNTNTINNRTRSGSLGSSIWSNNNPNNTGTQTGEFRVGSWSNNNYGGFMTPQQNDTPEYRSPSESLIPISLPQIDIKNLNYENDDLFLSLSHITSDLDGQHSNENSLGESALEKKSKQESGGSPIAFKKRMFSLSSSPSKLENDHLDDNHHGNNHGPSKSSKFFSKISRRNSTVTTSSDSKVSQNSQETTGNGLNTSDASISSSSAVSGTNSSKFSRRLGFLKKDRGKEATDKAKIKKKQKEIGKDKDNDLIESTIDEVSDESEKNSPAPE</sequence>
<keyword evidence="1" id="KW-0175">Coiled coil</keyword>
<dbReference type="SMR" id="C4R4T1"/>
<dbReference type="InterPro" id="IPR036116">
    <property type="entry name" value="FN3_sf"/>
</dbReference>
<dbReference type="InParanoid" id="C4R4T1"/>
<keyword evidence="3" id="KW-0732">Signal</keyword>
<dbReference type="KEGG" id="ppa:PAS_chr3_0518"/>
<proteinExistence type="predicted"/>
<dbReference type="OrthoDB" id="5572782at2759"/>
<dbReference type="STRING" id="644223.C4R4T1"/>
<evidence type="ECO:0000313" key="4">
    <source>
        <dbReference type="EMBL" id="CAY70567.1"/>
    </source>
</evidence>
<dbReference type="HOGENOM" id="CLU_286199_0_0_1"/>
<dbReference type="eggNOG" id="ENOG502SA9F">
    <property type="taxonomic scope" value="Eukaryota"/>
</dbReference>
<dbReference type="RefSeq" id="XP_002492746.1">
    <property type="nucleotide sequence ID" value="XM_002492701.1"/>
</dbReference>
<dbReference type="OMA" id="HENANKK"/>
<feature type="signal peptide" evidence="3">
    <location>
        <begin position="1"/>
        <end position="19"/>
    </location>
</feature>
<feature type="compositionally biased region" description="Basic and acidic residues" evidence="2">
    <location>
        <begin position="906"/>
        <end position="918"/>
    </location>
</feature>